<keyword evidence="5" id="KW-0067">ATP-binding</keyword>
<evidence type="ECO:0000313" key="9">
    <source>
        <dbReference type="EMBL" id="NHN89333.1"/>
    </source>
</evidence>
<keyword evidence="10" id="KW-1185">Reference proteome</keyword>
<name>A0ABX0K136_9PROT</name>
<evidence type="ECO:0000256" key="1">
    <source>
        <dbReference type="ARBA" id="ARBA00005187"/>
    </source>
</evidence>
<keyword evidence="9" id="KW-0436">Ligase</keyword>
<dbReference type="SUPFAM" id="SSF56235">
    <property type="entry name" value="N-terminal nucleophile aminohydrolases (Ntn hydrolases)"/>
    <property type="match status" value="1"/>
</dbReference>
<dbReference type="PANTHER" id="PTHR43284:SF1">
    <property type="entry name" value="ASPARAGINE SYNTHETASE"/>
    <property type="match status" value="1"/>
</dbReference>
<dbReference type="PIRSF" id="PIRSF001589">
    <property type="entry name" value="Asn_synthetase_glu-h"/>
    <property type="match status" value="1"/>
</dbReference>
<evidence type="ECO:0000256" key="4">
    <source>
        <dbReference type="ARBA" id="ARBA00022741"/>
    </source>
</evidence>
<dbReference type="Pfam" id="PF13537">
    <property type="entry name" value="GATase_7"/>
    <property type="match status" value="1"/>
</dbReference>
<dbReference type="GO" id="GO:0004066">
    <property type="term" value="F:asparagine synthase (glutamine-hydrolyzing) activity"/>
    <property type="evidence" value="ECO:0007669"/>
    <property type="project" value="UniProtKB-EC"/>
</dbReference>
<dbReference type="InterPro" id="IPR029055">
    <property type="entry name" value="Ntn_hydrolases_N"/>
</dbReference>
<dbReference type="PANTHER" id="PTHR43284">
    <property type="entry name" value="ASPARAGINE SYNTHETASE (GLUTAMINE-HYDROLYZING)"/>
    <property type="match status" value="1"/>
</dbReference>
<dbReference type="PROSITE" id="PS51278">
    <property type="entry name" value="GATASE_TYPE_2"/>
    <property type="match status" value="1"/>
</dbReference>
<feature type="domain" description="Glutamine amidotransferase type-2" evidence="8">
    <location>
        <begin position="2"/>
        <end position="209"/>
    </location>
</feature>
<comment type="catalytic activity">
    <reaction evidence="7">
        <text>L-aspartate + L-glutamine + ATP + H2O = L-asparagine + L-glutamate + AMP + diphosphate + H(+)</text>
        <dbReference type="Rhea" id="RHEA:12228"/>
        <dbReference type="ChEBI" id="CHEBI:15377"/>
        <dbReference type="ChEBI" id="CHEBI:15378"/>
        <dbReference type="ChEBI" id="CHEBI:29985"/>
        <dbReference type="ChEBI" id="CHEBI:29991"/>
        <dbReference type="ChEBI" id="CHEBI:30616"/>
        <dbReference type="ChEBI" id="CHEBI:33019"/>
        <dbReference type="ChEBI" id="CHEBI:58048"/>
        <dbReference type="ChEBI" id="CHEBI:58359"/>
        <dbReference type="ChEBI" id="CHEBI:456215"/>
        <dbReference type="EC" id="6.3.5.4"/>
    </reaction>
</comment>
<dbReference type="CDD" id="cd01991">
    <property type="entry name" value="Asn_synthase_B_C"/>
    <property type="match status" value="1"/>
</dbReference>
<comment type="caution">
    <text evidence="9">The sequence shown here is derived from an EMBL/GenBank/DDBJ whole genome shotgun (WGS) entry which is preliminary data.</text>
</comment>
<evidence type="ECO:0000256" key="5">
    <source>
        <dbReference type="ARBA" id="ARBA00022840"/>
    </source>
</evidence>
<dbReference type="NCBIfam" id="TIGR01536">
    <property type="entry name" value="asn_synth_AEB"/>
    <property type="match status" value="1"/>
</dbReference>
<dbReference type="Gene3D" id="3.40.50.620">
    <property type="entry name" value="HUPs"/>
    <property type="match status" value="1"/>
</dbReference>
<evidence type="ECO:0000256" key="2">
    <source>
        <dbReference type="ARBA" id="ARBA00005752"/>
    </source>
</evidence>
<organism evidence="9 10">
    <name type="scientific">Acetobacter conturbans</name>
    <dbReference type="NCBI Taxonomy" id="1737472"/>
    <lineage>
        <taxon>Bacteria</taxon>
        <taxon>Pseudomonadati</taxon>
        <taxon>Pseudomonadota</taxon>
        <taxon>Alphaproteobacteria</taxon>
        <taxon>Acetobacterales</taxon>
        <taxon>Acetobacteraceae</taxon>
        <taxon>Acetobacter</taxon>
    </lineage>
</organism>
<dbReference type="EMBL" id="WOSY01000011">
    <property type="protein sequence ID" value="NHN89333.1"/>
    <property type="molecule type" value="Genomic_DNA"/>
</dbReference>
<evidence type="ECO:0000256" key="6">
    <source>
        <dbReference type="ARBA" id="ARBA00022962"/>
    </source>
</evidence>
<comment type="similarity">
    <text evidence="2">Belongs to the asparagine synthetase family.</text>
</comment>
<dbReference type="InterPro" id="IPR033738">
    <property type="entry name" value="AsnB_N"/>
</dbReference>
<keyword evidence="4" id="KW-0547">Nucleotide-binding</keyword>
<evidence type="ECO:0000256" key="7">
    <source>
        <dbReference type="ARBA" id="ARBA00048741"/>
    </source>
</evidence>
<dbReference type="Gene3D" id="3.60.20.10">
    <property type="entry name" value="Glutamine Phosphoribosylpyrophosphate, subunit 1, domain 1"/>
    <property type="match status" value="1"/>
</dbReference>
<evidence type="ECO:0000256" key="3">
    <source>
        <dbReference type="ARBA" id="ARBA00012737"/>
    </source>
</evidence>
<protein>
    <recommendedName>
        <fullName evidence="3">asparagine synthase (glutamine-hydrolyzing)</fullName>
        <ecNumber evidence="3">6.3.5.4</ecNumber>
    </recommendedName>
</protein>
<dbReference type="Pfam" id="PF00733">
    <property type="entry name" value="Asn_synthase"/>
    <property type="match status" value="1"/>
</dbReference>
<dbReference type="InterPro" id="IPR017932">
    <property type="entry name" value="GATase_2_dom"/>
</dbReference>
<dbReference type="RefSeq" id="WP_173570667.1">
    <property type="nucleotide sequence ID" value="NZ_WOSY01000011.1"/>
</dbReference>
<dbReference type="EC" id="6.3.5.4" evidence="3"/>
<evidence type="ECO:0000313" key="10">
    <source>
        <dbReference type="Proteomes" id="UP000631653"/>
    </source>
</evidence>
<evidence type="ECO:0000259" key="8">
    <source>
        <dbReference type="PROSITE" id="PS51278"/>
    </source>
</evidence>
<keyword evidence="6" id="KW-0315">Glutamine amidotransferase</keyword>
<gene>
    <name evidence="9" type="primary">asnB</name>
    <name evidence="9" type="ORF">GOB81_11945</name>
</gene>
<dbReference type="InterPro" id="IPR006426">
    <property type="entry name" value="Asn_synth_AEB"/>
</dbReference>
<dbReference type="CDD" id="cd00712">
    <property type="entry name" value="AsnB"/>
    <property type="match status" value="1"/>
</dbReference>
<accession>A0ABX0K136</accession>
<dbReference type="InterPro" id="IPR051786">
    <property type="entry name" value="ASN_synthetase/amidase"/>
</dbReference>
<dbReference type="InterPro" id="IPR001962">
    <property type="entry name" value="Asn_synthase"/>
</dbReference>
<proteinExistence type="inferred from homology"/>
<dbReference type="SUPFAM" id="SSF52402">
    <property type="entry name" value="Adenine nucleotide alpha hydrolases-like"/>
    <property type="match status" value="1"/>
</dbReference>
<reference evidence="9 10" key="1">
    <citation type="journal article" date="2020" name="Int. J. Syst. Evol. Microbiol.">
        <title>Novel acetic acid bacteria from cider fermentations: Acetobacter conturbans sp. nov. and Acetobacter fallax sp. nov.</title>
        <authorList>
            <person name="Sombolestani A.S."/>
            <person name="Cleenwerck I."/>
            <person name="Cnockaert M."/>
            <person name="Borremans W."/>
            <person name="Wieme A.D."/>
            <person name="De Vuyst L."/>
            <person name="Vandamme P."/>
        </authorList>
    </citation>
    <scope>NUCLEOTIDE SEQUENCE [LARGE SCALE GENOMIC DNA]</scope>
    <source>
        <strain evidence="9 10">LMG 1627</strain>
    </source>
</reference>
<comment type="pathway">
    <text evidence="1">Amino-acid biosynthesis; L-asparagine biosynthesis; L-asparagine from L-aspartate (L-Gln route): step 1/1.</text>
</comment>
<sequence>MCGIGGIVYRPGVAPRSGETLQRLADGLGHRGPNGVHIERLGQADLVHTRLSIVDLAGGDQPLHAGHAALVANGEIYNDPQIRDSIGNQLFATGSDCESALRLWEREGRGFPDHLRGMYAIALYDSAEDKLFLVRDPFGIKPLYYTLLPDGLAFASEPRALIAAGLVANGLDAGKRDELLQLQFTTGSETIFPGIRRVLPGEMLEVTHGSIVARTRKAALPTGKTERIDEAEALDRLDAALMDSVRAHERADVPFGLFLSGGIDSVTVLAAMARVRRENGQEAPLLTWTAGFDVRDAADETEHAAAMAKSVGAEHAVLRVTKDDFWTHLPAIVACMDDPAADYAIVPTWLLAREARKSATVILSGEGGDELFAGYGRYRRAALPWWRGGRGMRRHGTFDGLDVLRHPSRVWRDGIAAAERTACGMGRLSAAQAVDITEWLPNDLLLKLDRCLMAQGLEGRTPLLDPVIAAAVWCLPDDLKVRGRQGKYLLRQWLERELPEARPFAPKQGFTVPVGAWIEEQGARLGALMAAQPAIMAIAHPVKVEALFRRASGRRERHAVWALLFYALWYRVQIDGVCPDGDVFDVLASRQTVHSCE</sequence>
<dbReference type="Proteomes" id="UP000631653">
    <property type="component" value="Unassembled WGS sequence"/>
</dbReference>
<dbReference type="InterPro" id="IPR014729">
    <property type="entry name" value="Rossmann-like_a/b/a_fold"/>
</dbReference>